<keyword evidence="1" id="KW-0472">Membrane</keyword>
<dbReference type="EMBL" id="JAAALK010000079">
    <property type="protein sequence ID" value="KAG8098728.1"/>
    <property type="molecule type" value="Genomic_DNA"/>
</dbReference>
<accession>A0A8J6C3N9</accession>
<evidence type="ECO:0000256" key="1">
    <source>
        <dbReference type="SAM" id="Phobius"/>
    </source>
</evidence>
<reference evidence="2" key="2">
    <citation type="submission" date="2021-02" db="EMBL/GenBank/DDBJ databases">
        <authorList>
            <person name="Kimball J.A."/>
            <person name="Haas M.W."/>
            <person name="Macchietto M."/>
            <person name="Kono T."/>
            <person name="Duquette J."/>
            <person name="Shao M."/>
        </authorList>
    </citation>
    <scope>NUCLEOTIDE SEQUENCE</scope>
    <source>
        <tissue evidence="2">Fresh leaf tissue</tissue>
    </source>
</reference>
<gene>
    <name evidence="2" type="ORF">GUJ93_ZPchr0013g35147</name>
</gene>
<dbReference type="Proteomes" id="UP000729402">
    <property type="component" value="Unassembled WGS sequence"/>
</dbReference>
<organism evidence="2 3">
    <name type="scientific">Zizania palustris</name>
    <name type="common">Northern wild rice</name>
    <dbReference type="NCBI Taxonomy" id="103762"/>
    <lineage>
        <taxon>Eukaryota</taxon>
        <taxon>Viridiplantae</taxon>
        <taxon>Streptophyta</taxon>
        <taxon>Embryophyta</taxon>
        <taxon>Tracheophyta</taxon>
        <taxon>Spermatophyta</taxon>
        <taxon>Magnoliopsida</taxon>
        <taxon>Liliopsida</taxon>
        <taxon>Poales</taxon>
        <taxon>Poaceae</taxon>
        <taxon>BOP clade</taxon>
        <taxon>Oryzoideae</taxon>
        <taxon>Oryzeae</taxon>
        <taxon>Zizaniinae</taxon>
        <taxon>Zizania</taxon>
    </lineage>
</organism>
<reference evidence="2" key="1">
    <citation type="journal article" date="2021" name="bioRxiv">
        <title>Whole Genome Assembly and Annotation of Northern Wild Rice, Zizania palustris L., Supports a Whole Genome Duplication in the Zizania Genus.</title>
        <authorList>
            <person name="Haas M."/>
            <person name="Kono T."/>
            <person name="Macchietto M."/>
            <person name="Millas R."/>
            <person name="McGilp L."/>
            <person name="Shao M."/>
            <person name="Duquette J."/>
            <person name="Hirsch C.N."/>
            <person name="Kimball J."/>
        </authorList>
    </citation>
    <scope>NUCLEOTIDE SEQUENCE</scope>
    <source>
        <tissue evidence="2">Fresh leaf tissue</tissue>
    </source>
</reference>
<keyword evidence="1" id="KW-1133">Transmembrane helix</keyword>
<evidence type="ECO:0000313" key="3">
    <source>
        <dbReference type="Proteomes" id="UP000729402"/>
    </source>
</evidence>
<keyword evidence="1" id="KW-0812">Transmembrane</keyword>
<evidence type="ECO:0000313" key="2">
    <source>
        <dbReference type="EMBL" id="KAG8098728.1"/>
    </source>
</evidence>
<dbReference type="AlphaFoldDB" id="A0A8J6C3N9"/>
<proteinExistence type="predicted"/>
<keyword evidence="3" id="KW-1185">Reference proteome</keyword>
<protein>
    <submittedName>
        <fullName evidence="2">Uncharacterized protein</fullName>
    </submittedName>
</protein>
<feature type="transmembrane region" description="Helical" evidence="1">
    <location>
        <begin position="30"/>
        <end position="48"/>
    </location>
</feature>
<name>A0A8J6C3N9_ZIZPA</name>
<sequence length="109" mass="11441">MNGGSSSSSGGVLAAGVCCLSVERKEDDELLFLVGFPFVILPAPLIFLRGSGCGGRRRRSPCQARYILTLCCASCCLSISVAKGQGCSCWGQEEAESFVCTTSVTCNFI</sequence>
<comment type="caution">
    <text evidence="2">The sequence shown here is derived from an EMBL/GenBank/DDBJ whole genome shotgun (WGS) entry which is preliminary data.</text>
</comment>